<proteinExistence type="predicted"/>
<evidence type="ECO:0000313" key="3">
    <source>
        <dbReference type="Proteomes" id="UP001642409"/>
    </source>
</evidence>
<dbReference type="EMBL" id="CAXDID020000564">
    <property type="protein sequence ID" value="CAL6103282.1"/>
    <property type="molecule type" value="Genomic_DNA"/>
</dbReference>
<reference evidence="1" key="1">
    <citation type="submission" date="2023-06" db="EMBL/GenBank/DDBJ databases">
        <authorList>
            <person name="Kurt Z."/>
        </authorList>
    </citation>
    <scope>NUCLEOTIDE SEQUENCE</scope>
</reference>
<dbReference type="AlphaFoldDB" id="A0AA86TGL6"/>
<evidence type="ECO:0000313" key="1">
    <source>
        <dbReference type="EMBL" id="CAI9917994.1"/>
    </source>
</evidence>
<protein>
    <submittedName>
        <fullName evidence="2">Hypothetical_protein</fullName>
    </submittedName>
</protein>
<gene>
    <name evidence="1" type="ORF">HINF_LOCUS5639</name>
    <name evidence="2" type="ORF">HINF_LOCUS72071</name>
</gene>
<dbReference type="Proteomes" id="UP001642409">
    <property type="component" value="Unassembled WGS sequence"/>
</dbReference>
<organism evidence="1">
    <name type="scientific">Hexamita inflata</name>
    <dbReference type="NCBI Taxonomy" id="28002"/>
    <lineage>
        <taxon>Eukaryota</taxon>
        <taxon>Metamonada</taxon>
        <taxon>Diplomonadida</taxon>
        <taxon>Hexamitidae</taxon>
        <taxon>Hexamitinae</taxon>
        <taxon>Hexamita</taxon>
    </lineage>
</organism>
<accession>A0AA86TGL6</accession>
<name>A0AA86TGL6_9EUKA</name>
<sequence length="128" mass="14712">MISLDIKITADSYNPLAMNYNSEYFITISHSKHSSAPAKIEQLIVTKISESSNNQLLELKPKTANWLTQYKFNYIFDDFIQLAYINIQLDIQTLLFNVPFLKLVIIAQVIKFQSETYCIISVQNAILS</sequence>
<comment type="caution">
    <text evidence="1">The sequence shown here is derived from an EMBL/GenBank/DDBJ whole genome shotgun (WGS) entry which is preliminary data.</text>
</comment>
<reference evidence="2 3" key="2">
    <citation type="submission" date="2024-07" db="EMBL/GenBank/DDBJ databases">
        <authorList>
            <person name="Akdeniz Z."/>
        </authorList>
    </citation>
    <scope>NUCLEOTIDE SEQUENCE [LARGE SCALE GENOMIC DNA]</scope>
</reference>
<keyword evidence="3" id="KW-1185">Reference proteome</keyword>
<evidence type="ECO:0000313" key="2">
    <source>
        <dbReference type="EMBL" id="CAL6103282.1"/>
    </source>
</evidence>
<dbReference type="EMBL" id="CATOUU010000146">
    <property type="protein sequence ID" value="CAI9917994.1"/>
    <property type="molecule type" value="Genomic_DNA"/>
</dbReference>